<reference evidence="7 8" key="1">
    <citation type="submission" date="2018-11" db="EMBL/GenBank/DDBJ databases">
        <authorList>
            <person name="Ye M.-Q."/>
            <person name="Du Z.-J."/>
        </authorList>
    </citation>
    <scope>NUCLEOTIDE SEQUENCE [LARGE SCALE GENOMIC DNA]</scope>
    <source>
        <strain evidence="7 8">U0105</strain>
    </source>
</reference>
<evidence type="ECO:0000256" key="4">
    <source>
        <dbReference type="RuleBase" id="RU003719"/>
    </source>
</evidence>
<dbReference type="AlphaFoldDB" id="A0A3N5Y7G7"/>
<dbReference type="Pfam" id="PF02826">
    <property type="entry name" value="2-Hacid_dh_C"/>
    <property type="match status" value="1"/>
</dbReference>
<dbReference type="GO" id="GO:0016616">
    <property type="term" value="F:oxidoreductase activity, acting on the CH-OH group of donors, NAD or NADP as acceptor"/>
    <property type="evidence" value="ECO:0007669"/>
    <property type="project" value="InterPro"/>
</dbReference>
<evidence type="ECO:0000256" key="2">
    <source>
        <dbReference type="ARBA" id="ARBA00023002"/>
    </source>
</evidence>
<keyword evidence="3" id="KW-0520">NAD</keyword>
<dbReference type="SUPFAM" id="SSF52283">
    <property type="entry name" value="Formate/glycerate dehydrogenase catalytic domain-like"/>
    <property type="match status" value="1"/>
</dbReference>
<dbReference type="OrthoDB" id="9805416at2"/>
<evidence type="ECO:0000313" key="7">
    <source>
        <dbReference type="EMBL" id="RPJ66729.1"/>
    </source>
</evidence>
<keyword evidence="2 4" id="KW-0560">Oxidoreductase</keyword>
<comment type="similarity">
    <text evidence="1 4">Belongs to the D-isomer specific 2-hydroxyacid dehydrogenase family.</text>
</comment>
<evidence type="ECO:0000256" key="3">
    <source>
        <dbReference type="ARBA" id="ARBA00023027"/>
    </source>
</evidence>
<accession>A0A3N5Y7G7</accession>
<evidence type="ECO:0000256" key="1">
    <source>
        <dbReference type="ARBA" id="ARBA00005854"/>
    </source>
</evidence>
<dbReference type="PROSITE" id="PS00671">
    <property type="entry name" value="D_2_HYDROXYACID_DH_3"/>
    <property type="match status" value="1"/>
</dbReference>
<dbReference type="GO" id="GO:0051287">
    <property type="term" value="F:NAD binding"/>
    <property type="evidence" value="ECO:0007669"/>
    <property type="project" value="InterPro"/>
</dbReference>
<evidence type="ECO:0000259" key="5">
    <source>
        <dbReference type="Pfam" id="PF00389"/>
    </source>
</evidence>
<dbReference type="InterPro" id="IPR036291">
    <property type="entry name" value="NAD(P)-bd_dom_sf"/>
</dbReference>
<dbReference type="CDD" id="cd12162">
    <property type="entry name" value="2-Hacid_dh_4"/>
    <property type="match status" value="1"/>
</dbReference>
<dbReference type="InterPro" id="IPR029753">
    <property type="entry name" value="D-isomer_DH_CS"/>
</dbReference>
<dbReference type="RefSeq" id="WP_124028086.1">
    <property type="nucleotide sequence ID" value="NZ_JBHRSN010000006.1"/>
</dbReference>
<keyword evidence="8" id="KW-1185">Reference proteome</keyword>
<dbReference type="Pfam" id="PF00389">
    <property type="entry name" value="2-Hacid_dh"/>
    <property type="match status" value="1"/>
</dbReference>
<dbReference type="PANTHER" id="PTHR43761:SF1">
    <property type="entry name" value="D-ISOMER SPECIFIC 2-HYDROXYACID DEHYDROGENASE CATALYTIC DOMAIN-CONTAINING PROTEIN-RELATED"/>
    <property type="match status" value="1"/>
</dbReference>
<protein>
    <submittedName>
        <fullName evidence="7">D-2-hydroxyacid dehydrogenase</fullName>
    </submittedName>
</protein>
<dbReference type="Proteomes" id="UP000275281">
    <property type="component" value="Unassembled WGS sequence"/>
</dbReference>
<dbReference type="SUPFAM" id="SSF51735">
    <property type="entry name" value="NAD(P)-binding Rossmann-fold domains"/>
    <property type="match status" value="1"/>
</dbReference>
<name>A0A3N5Y7G7_9ALTE</name>
<dbReference type="Gene3D" id="3.40.50.720">
    <property type="entry name" value="NAD(P)-binding Rossmann-like Domain"/>
    <property type="match status" value="2"/>
</dbReference>
<dbReference type="InterPro" id="IPR050418">
    <property type="entry name" value="D-iso_2-hydroxyacid_DH_PdxB"/>
</dbReference>
<dbReference type="EMBL" id="RPOK01000003">
    <property type="protein sequence ID" value="RPJ66729.1"/>
    <property type="molecule type" value="Genomic_DNA"/>
</dbReference>
<organism evidence="7 8">
    <name type="scientific">Alteromonas sediminis</name>
    <dbReference type="NCBI Taxonomy" id="2259342"/>
    <lineage>
        <taxon>Bacteria</taxon>
        <taxon>Pseudomonadati</taxon>
        <taxon>Pseudomonadota</taxon>
        <taxon>Gammaproteobacteria</taxon>
        <taxon>Alteromonadales</taxon>
        <taxon>Alteromonadaceae</taxon>
        <taxon>Alteromonas/Salinimonas group</taxon>
        <taxon>Alteromonas</taxon>
    </lineage>
</organism>
<dbReference type="PANTHER" id="PTHR43761">
    <property type="entry name" value="D-ISOMER SPECIFIC 2-HYDROXYACID DEHYDROGENASE FAMILY PROTEIN (AFU_ORTHOLOGUE AFUA_1G13630)"/>
    <property type="match status" value="1"/>
</dbReference>
<sequence length="310" mass="34288">MNGVILDFASVLPHQLEVAGLYELPINWTVFDSTSPEQITERITEADLILVNKVVLNAAQLQTAQQLKYIGVMATGTNNIDTHFCAQHNIQVHNAVGYGTETVCQHALALLLTLANRITLNHKAAYQGTWHNSDQFCVLQHHPIELCGKTLVIVGYGELGKRFASLANALGMKVIVAARPGEKSLNRPDFDEVLPEADVVSLHCLLSEQTQAMMNKTRFQKMKSSAILINTARGGLIDEAALLWALDRDQIGGAGLDVLCEEPPQRDNVLLQNQRHNLLITPHCAWGSIEARQRLFNQTLENIKTALFRS</sequence>
<comment type="caution">
    <text evidence="7">The sequence shown here is derived from an EMBL/GenBank/DDBJ whole genome shotgun (WGS) entry which is preliminary data.</text>
</comment>
<evidence type="ECO:0000259" key="6">
    <source>
        <dbReference type="Pfam" id="PF02826"/>
    </source>
</evidence>
<feature type="domain" description="D-isomer specific 2-hydroxyacid dehydrogenase NAD-binding" evidence="6">
    <location>
        <begin position="108"/>
        <end position="285"/>
    </location>
</feature>
<evidence type="ECO:0000313" key="8">
    <source>
        <dbReference type="Proteomes" id="UP000275281"/>
    </source>
</evidence>
<dbReference type="InterPro" id="IPR006139">
    <property type="entry name" value="D-isomer_2_OHA_DH_cat_dom"/>
</dbReference>
<gene>
    <name evidence="7" type="ORF">DRW07_11680</name>
</gene>
<proteinExistence type="inferred from homology"/>
<dbReference type="InterPro" id="IPR006140">
    <property type="entry name" value="D-isomer_DH_NAD-bd"/>
</dbReference>
<feature type="domain" description="D-isomer specific 2-hydroxyacid dehydrogenase catalytic" evidence="5">
    <location>
        <begin position="28"/>
        <end position="307"/>
    </location>
</feature>